<name>M1YYD4_NITG3</name>
<comment type="caution">
    <text evidence="1">The sequence shown here is derived from an EMBL/GenBank/DDBJ whole genome shotgun (WGS) entry which is preliminary data.</text>
</comment>
<sequence>MKWPVPFCRVLCSGFYFYLDQIKKLTASHKLVIAKNKTSKSETPSILIPTKINTRFEVRRIT</sequence>
<dbReference type="AlphaFoldDB" id="M1YYD4"/>
<dbReference type="HOGENOM" id="CLU_2899567_0_0_0"/>
<dbReference type="Proteomes" id="UP000011704">
    <property type="component" value="Unassembled WGS sequence"/>
</dbReference>
<gene>
    <name evidence="1" type="ORF">NITGR_300005</name>
</gene>
<protein>
    <submittedName>
        <fullName evidence="1">Uncharacterized protein</fullName>
    </submittedName>
</protein>
<proteinExistence type="predicted"/>
<reference evidence="1 2" key="1">
    <citation type="journal article" date="2013" name="Front. Microbiol.">
        <title>The genome of Nitrospina gracilis illuminates the metabolism and evolution of the major marine nitrite oxidizer.</title>
        <authorList>
            <person name="Luecker S."/>
            <person name="Nowka B."/>
            <person name="Rattei T."/>
            <person name="Spieck E."/>
            <person name="and Daims H."/>
        </authorList>
    </citation>
    <scope>NUCLEOTIDE SEQUENCE [LARGE SCALE GENOMIC DNA]</scope>
    <source>
        <strain evidence="1 2">3/211</strain>
    </source>
</reference>
<evidence type="ECO:0000313" key="1">
    <source>
        <dbReference type="EMBL" id="CCQ90509.1"/>
    </source>
</evidence>
<dbReference type="EMBL" id="CAQJ01000034">
    <property type="protein sequence ID" value="CCQ90509.1"/>
    <property type="molecule type" value="Genomic_DNA"/>
</dbReference>
<evidence type="ECO:0000313" key="2">
    <source>
        <dbReference type="Proteomes" id="UP000011704"/>
    </source>
</evidence>
<keyword evidence="2" id="KW-1185">Reference proteome</keyword>
<organism evidence="1 2">
    <name type="scientific">Nitrospina gracilis (strain 3/211)</name>
    <dbReference type="NCBI Taxonomy" id="1266370"/>
    <lineage>
        <taxon>Bacteria</taxon>
        <taxon>Pseudomonadati</taxon>
        <taxon>Nitrospinota/Tectimicrobiota group</taxon>
        <taxon>Nitrospinota</taxon>
        <taxon>Nitrospinia</taxon>
        <taxon>Nitrospinales</taxon>
        <taxon>Nitrospinaceae</taxon>
        <taxon>Nitrospina</taxon>
    </lineage>
</organism>
<dbReference type="InParanoid" id="M1YYD4"/>
<accession>M1YYD4</accession>